<feature type="region of interest" description="Disordered" evidence="1">
    <location>
        <begin position="73"/>
        <end position="109"/>
    </location>
</feature>
<organism evidence="2 3">
    <name type="scientific">Marasmius crinis-equi</name>
    <dbReference type="NCBI Taxonomy" id="585013"/>
    <lineage>
        <taxon>Eukaryota</taxon>
        <taxon>Fungi</taxon>
        <taxon>Dikarya</taxon>
        <taxon>Basidiomycota</taxon>
        <taxon>Agaricomycotina</taxon>
        <taxon>Agaricomycetes</taxon>
        <taxon>Agaricomycetidae</taxon>
        <taxon>Agaricales</taxon>
        <taxon>Marasmiineae</taxon>
        <taxon>Marasmiaceae</taxon>
        <taxon>Marasmius</taxon>
    </lineage>
</organism>
<feature type="compositionally biased region" description="Basic and acidic residues" evidence="1">
    <location>
        <begin position="73"/>
        <end position="84"/>
    </location>
</feature>
<protein>
    <submittedName>
        <fullName evidence="2">Uncharacterized protein</fullName>
    </submittedName>
</protein>
<feature type="non-terminal residue" evidence="2">
    <location>
        <position position="109"/>
    </location>
</feature>
<dbReference type="EMBL" id="JBAHYK010005383">
    <property type="protein sequence ID" value="KAL0562517.1"/>
    <property type="molecule type" value="Genomic_DNA"/>
</dbReference>
<comment type="caution">
    <text evidence="2">The sequence shown here is derived from an EMBL/GenBank/DDBJ whole genome shotgun (WGS) entry which is preliminary data.</text>
</comment>
<sequence>MTGDLAELDKYITAFDECADESGFDNIALLYFFKRGLHPKLVDNISGTYPRPLTLADYKKRAVEVQNEYLSRRAERERWRRERPSTSAPRSSAPAAVVNVRNATGGQVN</sequence>
<gene>
    <name evidence="2" type="ORF">V5O48_019570</name>
</gene>
<evidence type="ECO:0000256" key="1">
    <source>
        <dbReference type="SAM" id="MobiDB-lite"/>
    </source>
</evidence>
<proteinExistence type="predicted"/>
<accession>A0ABR3EI19</accession>
<keyword evidence="3" id="KW-1185">Reference proteome</keyword>
<name>A0ABR3EI19_9AGAR</name>
<evidence type="ECO:0000313" key="3">
    <source>
        <dbReference type="Proteomes" id="UP001465976"/>
    </source>
</evidence>
<feature type="compositionally biased region" description="Low complexity" evidence="1">
    <location>
        <begin position="85"/>
        <end position="109"/>
    </location>
</feature>
<reference evidence="2 3" key="1">
    <citation type="submission" date="2024-02" db="EMBL/GenBank/DDBJ databases">
        <title>A draft genome for the cacao thread blight pathogen Marasmius crinis-equi.</title>
        <authorList>
            <person name="Cohen S.P."/>
            <person name="Baruah I.K."/>
            <person name="Amoako-Attah I."/>
            <person name="Bukari Y."/>
            <person name="Meinhardt L.W."/>
            <person name="Bailey B.A."/>
        </authorList>
    </citation>
    <scope>NUCLEOTIDE SEQUENCE [LARGE SCALE GENOMIC DNA]</scope>
    <source>
        <strain evidence="2 3">GH-76</strain>
    </source>
</reference>
<evidence type="ECO:0000313" key="2">
    <source>
        <dbReference type="EMBL" id="KAL0562517.1"/>
    </source>
</evidence>
<dbReference type="Proteomes" id="UP001465976">
    <property type="component" value="Unassembled WGS sequence"/>
</dbReference>